<dbReference type="VEuPathDB" id="CryptoDB:GNI_190290"/>
<accession>A0A023AXP9</accession>
<feature type="region of interest" description="Disordered" evidence="1">
    <location>
        <begin position="417"/>
        <end position="457"/>
    </location>
</feature>
<dbReference type="Proteomes" id="UP000019763">
    <property type="component" value="Unassembled WGS sequence"/>
</dbReference>
<feature type="region of interest" description="Disordered" evidence="1">
    <location>
        <begin position="141"/>
        <end position="190"/>
    </location>
</feature>
<sequence>MQLQSDLQVDPGHDQWPGGDKWEWNWCGCRVALAAPPGPLPMPPRRARERYLEPAVSRTVAPLPAPATTNGGGSVDYSERRRRPLPGVIWFQQYPVNELTHRVLTDVPLWKLAPNAQYFIAEYGNHLPLYLFQNCFPPHASTTRPRAKPDTHDNPDAQLHTHPGSNPGFGRSGGPSRDPKPGRRARPAQGPLTTFGRRCFEAYCVRHGVCFHRFRFITVAGRPWVFAVDRERSPTEEQQDLGVVHAPSGAVTLYRACPCPTGSPPRSQQTSGCDWWSVGTWAAILSFLPVHDVLYSGHWVRDLRRSRLPGLRGAACCVPRVDVCSLAHTLTNDFRSDVMVPLLDIPHSADRVALSFKWHDQHWGNQKAVLYALYLKRKQESHQDQSQGLDTTGRAQQGTMEPNNSLFEVAHALFPNLERTDATNDQSPDAPLDSEMSEDEYYDEPAPTEAGPTGATPADVGGETFELLDTLWDEYDLLGVSVPAHLADMRDAEVRVELPPEEVCRAERIVLCYTVGGGGGHSLSFDYFKVATVRFQALPAVHRSLAARVFAHAALRDKVLTFLHRAAQEPLRCALDPPVGADPTFRDQGAAGHLSIATGGISLNGGYPPNLTDTNPATDTNFSGNSPTPCSEACTGSSTPHSSNPHEPKNLSDQNSSTSITEAPERRRLLLVQPAAWFEMRDARPGALVVNGCYGRHLTPRISSGTWTLSGNRAADRALLANELGTTFVRKLPPFQIDPLANANALLMDLCDNGTLPLRDLFRPET</sequence>
<proteinExistence type="predicted"/>
<organism evidence="2 3">
    <name type="scientific">Gregarina niphandrodes</name>
    <name type="common">Septate eugregarine</name>
    <dbReference type="NCBI Taxonomy" id="110365"/>
    <lineage>
        <taxon>Eukaryota</taxon>
        <taxon>Sar</taxon>
        <taxon>Alveolata</taxon>
        <taxon>Apicomplexa</taxon>
        <taxon>Conoidasida</taxon>
        <taxon>Gregarinasina</taxon>
        <taxon>Eugregarinorida</taxon>
        <taxon>Gregarinidae</taxon>
        <taxon>Gregarina</taxon>
    </lineage>
</organism>
<evidence type="ECO:0000256" key="1">
    <source>
        <dbReference type="SAM" id="MobiDB-lite"/>
    </source>
</evidence>
<reference evidence="2" key="1">
    <citation type="submission" date="2013-12" db="EMBL/GenBank/DDBJ databases">
        <authorList>
            <person name="Omoto C.K."/>
            <person name="Sibley D."/>
            <person name="Venepally P."/>
            <person name="Hadjithomas M."/>
            <person name="Karamycheva S."/>
            <person name="Brunk B."/>
            <person name="Roos D."/>
            <person name="Caler E."/>
            <person name="Lorenzi H."/>
        </authorList>
    </citation>
    <scope>NUCLEOTIDE SEQUENCE</scope>
</reference>
<dbReference type="AlphaFoldDB" id="A0A023AXP9"/>
<feature type="region of interest" description="Disordered" evidence="1">
    <location>
        <begin position="607"/>
        <end position="665"/>
    </location>
</feature>
<gene>
    <name evidence="2" type="ORF">GNI_190290</name>
</gene>
<evidence type="ECO:0000313" key="2">
    <source>
        <dbReference type="EMBL" id="EZG43075.1"/>
    </source>
</evidence>
<protein>
    <submittedName>
        <fullName evidence="2">Uncharacterized protein</fullName>
    </submittedName>
</protein>
<feature type="compositionally biased region" description="Polar residues" evidence="1">
    <location>
        <begin position="611"/>
        <end position="643"/>
    </location>
</feature>
<evidence type="ECO:0000313" key="3">
    <source>
        <dbReference type="Proteomes" id="UP000019763"/>
    </source>
</evidence>
<dbReference type="RefSeq" id="XP_011133653.1">
    <property type="nucleotide sequence ID" value="XM_011135351.1"/>
</dbReference>
<feature type="compositionally biased region" description="Polar residues" evidence="1">
    <location>
        <begin position="651"/>
        <end position="661"/>
    </location>
</feature>
<dbReference type="EMBL" id="AFNH02001452">
    <property type="protein sequence ID" value="EZG43075.1"/>
    <property type="molecule type" value="Genomic_DNA"/>
</dbReference>
<name>A0A023AXP9_GRENI</name>
<dbReference type="GeneID" id="22916242"/>
<keyword evidence="3" id="KW-1185">Reference proteome</keyword>
<comment type="caution">
    <text evidence="2">The sequence shown here is derived from an EMBL/GenBank/DDBJ whole genome shotgun (WGS) entry which is preliminary data.</text>
</comment>